<gene>
    <name evidence="2" type="ORF">EW146_g7701</name>
</gene>
<evidence type="ECO:0000256" key="1">
    <source>
        <dbReference type="SAM" id="MobiDB-lite"/>
    </source>
</evidence>
<reference evidence="2 3" key="1">
    <citation type="submission" date="2019-02" db="EMBL/GenBank/DDBJ databases">
        <title>Genome sequencing of the rare red list fungi Bondarzewia mesenterica.</title>
        <authorList>
            <person name="Buettner E."/>
            <person name="Kellner H."/>
        </authorList>
    </citation>
    <scope>NUCLEOTIDE SEQUENCE [LARGE SCALE GENOMIC DNA]</scope>
    <source>
        <strain evidence="2 3">DSM 108281</strain>
    </source>
</reference>
<feature type="compositionally biased region" description="Acidic residues" evidence="1">
    <location>
        <begin position="164"/>
        <end position="174"/>
    </location>
</feature>
<sequence>MKSAELTKAECEKLASVMVTRNPDLATLPLMPALRRLKEQVRQYADGDIPYDRPLGDEETVWEWWTRLAKRHGEKAQPLATFTTEIYSITVKSMAEERTMSLVTWLNDPKRNRKAREIVRKRRPVVKWRDMQKTIMSETRVRSSASQVTASDPDGDSSAALSETDYESEGEGSDLLDASKVDPNDSSGTIEQCTSFACSVGTHINLGCRFFADYLADEVTLAAQLPTTFAPVAEPVASGLSWEEW</sequence>
<evidence type="ECO:0000313" key="2">
    <source>
        <dbReference type="EMBL" id="THH12441.1"/>
    </source>
</evidence>
<dbReference type="EMBL" id="SGPL01000463">
    <property type="protein sequence ID" value="THH12441.1"/>
    <property type="molecule type" value="Genomic_DNA"/>
</dbReference>
<feature type="compositionally biased region" description="Polar residues" evidence="1">
    <location>
        <begin position="137"/>
        <end position="150"/>
    </location>
</feature>
<accession>A0A4S4LLX9</accession>
<protein>
    <submittedName>
        <fullName evidence="2">Uncharacterized protein</fullName>
    </submittedName>
</protein>
<proteinExistence type="predicted"/>
<dbReference type="OrthoDB" id="3213974at2759"/>
<name>A0A4S4LLX9_9AGAM</name>
<dbReference type="Proteomes" id="UP000310158">
    <property type="component" value="Unassembled WGS sequence"/>
</dbReference>
<feature type="region of interest" description="Disordered" evidence="1">
    <location>
        <begin position="137"/>
        <end position="184"/>
    </location>
</feature>
<organism evidence="2 3">
    <name type="scientific">Bondarzewia mesenterica</name>
    <dbReference type="NCBI Taxonomy" id="1095465"/>
    <lineage>
        <taxon>Eukaryota</taxon>
        <taxon>Fungi</taxon>
        <taxon>Dikarya</taxon>
        <taxon>Basidiomycota</taxon>
        <taxon>Agaricomycotina</taxon>
        <taxon>Agaricomycetes</taxon>
        <taxon>Russulales</taxon>
        <taxon>Bondarzewiaceae</taxon>
        <taxon>Bondarzewia</taxon>
    </lineage>
</organism>
<evidence type="ECO:0000313" key="3">
    <source>
        <dbReference type="Proteomes" id="UP000310158"/>
    </source>
</evidence>
<keyword evidence="3" id="KW-1185">Reference proteome</keyword>
<dbReference type="AlphaFoldDB" id="A0A4S4LLX9"/>
<comment type="caution">
    <text evidence="2">The sequence shown here is derived from an EMBL/GenBank/DDBJ whole genome shotgun (WGS) entry which is preliminary data.</text>
</comment>